<proteinExistence type="predicted"/>
<dbReference type="AlphaFoldDB" id="A0A139WLR5"/>
<organism evidence="1 2">
    <name type="scientific">Tribolium castaneum</name>
    <name type="common">Red flour beetle</name>
    <dbReference type="NCBI Taxonomy" id="7070"/>
    <lineage>
        <taxon>Eukaryota</taxon>
        <taxon>Metazoa</taxon>
        <taxon>Ecdysozoa</taxon>
        <taxon>Arthropoda</taxon>
        <taxon>Hexapoda</taxon>
        <taxon>Insecta</taxon>
        <taxon>Pterygota</taxon>
        <taxon>Neoptera</taxon>
        <taxon>Endopterygota</taxon>
        <taxon>Coleoptera</taxon>
        <taxon>Polyphaga</taxon>
        <taxon>Cucujiformia</taxon>
        <taxon>Tenebrionidae</taxon>
        <taxon>Tenebrionidae incertae sedis</taxon>
        <taxon>Tribolium</taxon>
    </lineage>
</organism>
<protein>
    <submittedName>
        <fullName evidence="1">Uncharacterized protein</fullName>
    </submittedName>
</protein>
<dbReference type="Proteomes" id="UP000007266">
    <property type="component" value="Linkage group 3"/>
</dbReference>
<dbReference type="InParanoid" id="A0A139WLR5"/>
<gene>
    <name evidence="1" type="primary">AUGUSTUS-3.0.2_32320</name>
    <name evidence="1" type="ORF">TcasGA2_TC032320</name>
</gene>
<evidence type="ECO:0000313" key="2">
    <source>
        <dbReference type="Proteomes" id="UP000007266"/>
    </source>
</evidence>
<evidence type="ECO:0000313" key="1">
    <source>
        <dbReference type="EMBL" id="KYB28846.1"/>
    </source>
</evidence>
<sequence>MPRRQLWTTRITVSVRQSRNFTGKEGCLGLAFGFLMLSRGLNQFAGGEVSWRGVNNDDWNWGLKGEGMAVLRVFPSLDGLWGAGKNIAGFYLIVSYVSVLRVFPLGTRVRPRVDILFLTEKPCRGGVFERGVRHHCCCPNDQQHVLVVGIDVTAVSGWLMAATRDGNLCICMYKTRAGAENVRRGVTDAWRPGLSHASVVATLPATKARPFFGTDLKHT</sequence>
<dbReference type="EMBL" id="KQ971319">
    <property type="protein sequence ID" value="KYB28846.1"/>
    <property type="molecule type" value="Genomic_DNA"/>
</dbReference>
<accession>A0A139WLR5</accession>
<name>A0A139WLR5_TRICA</name>
<keyword evidence="2" id="KW-1185">Reference proteome</keyword>
<reference evidence="1 2" key="1">
    <citation type="journal article" date="2008" name="Nature">
        <title>The genome of the model beetle and pest Tribolium castaneum.</title>
        <authorList>
            <consortium name="Tribolium Genome Sequencing Consortium"/>
            <person name="Richards S."/>
            <person name="Gibbs R.A."/>
            <person name="Weinstock G.M."/>
            <person name="Brown S.J."/>
            <person name="Denell R."/>
            <person name="Beeman R.W."/>
            <person name="Gibbs R."/>
            <person name="Beeman R.W."/>
            <person name="Brown S.J."/>
            <person name="Bucher G."/>
            <person name="Friedrich M."/>
            <person name="Grimmelikhuijzen C.J."/>
            <person name="Klingler M."/>
            <person name="Lorenzen M."/>
            <person name="Richards S."/>
            <person name="Roth S."/>
            <person name="Schroder R."/>
            <person name="Tautz D."/>
            <person name="Zdobnov E.M."/>
            <person name="Muzny D."/>
            <person name="Gibbs R.A."/>
            <person name="Weinstock G.M."/>
            <person name="Attaway T."/>
            <person name="Bell S."/>
            <person name="Buhay C.J."/>
            <person name="Chandrabose M.N."/>
            <person name="Chavez D."/>
            <person name="Clerk-Blankenburg K.P."/>
            <person name="Cree A."/>
            <person name="Dao M."/>
            <person name="Davis C."/>
            <person name="Chacko J."/>
            <person name="Dinh H."/>
            <person name="Dugan-Rocha S."/>
            <person name="Fowler G."/>
            <person name="Garner T.T."/>
            <person name="Garnes J."/>
            <person name="Gnirke A."/>
            <person name="Hawes A."/>
            <person name="Hernandez J."/>
            <person name="Hines S."/>
            <person name="Holder M."/>
            <person name="Hume J."/>
            <person name="Jhangiani S.N."/>
            <person name="Joshi V."/>
            <person name="Khan Z.M."/>
            <person name="Jackson L."/>
            <person name="Kovar C."/>
            <person name="Kowis A."/>
            <person name="Lee S."/>
            <person name="Lewis L.R."/>
            <person name="Margolis J."/>
            <person name="Morgan M."/>
            <person name="Nazareth L.V."/>
            <person name="Nguyen N."/>
            <person name="Okwuonu G."/>
            <person name="Parker D."/>
            <person name="Richards S."/>
            <person name="Ruiz S.J."/>
            <person name="Santibanez J."/>
            <person name="Savard J."/>
            <person name="Scherer S.E."/>
            <person name="Schneider B."/>
            <person name="Sodergren E."/>
            <person name="Tautz D."/>
            <person name="Vattahil S."/>
            <person name="Villasana D."/>
            <person name="White C.S."/>
            <person name="Wright R."/>
            <person name="Park Y."/>
            <person name="Beeman R.W."/>
            <person name="Lord J."/>
            <person name="Oppert B."/>
            <person name="Lorenzen M."/>
            <person name="Brown S."/>
            <person name="Wang L."/>
            <person name="Savard J."/>
            <person name="Tautz D."/>
            <person name="Richards S."/>
            <person name="Weinstock G."/>
            <person name="Gibbs R.A."/>
            <person name="Liu Y."/>
            <person name="Worley K."/>
            <person name="Weinstock G."/>
            <person name="Elsik C.G."/>
            <person name="Reese J.T."/>
            <person name="Elhaik E."/>
            <person name="Landan G."/>
            <person name="Graur D."/>
            <person name="Arensburger P."/>
            <person name="Atkinson P."/>
            <person name="Beeman R.W."/>
            <person name="Beidler J."/>
            <person name="Brown S.J."/>
            <person name="Demuth J.P."/>
            <person name="Drury D.W."/>
            <person name="Du Y.Z."/>
            <person name="Fujiwara H."/>
            <person name="Lorenzen M."/>
            <person name="Maselli V."/>
            <person name="Osanai M."/>
            <person name="Park Y."/>
            <person name="Robertson H.M."/>
            <person name="Tu Z."/>
            <person name="Wang J.J."/>
            <person name="Wang S."/>
            <person name="Richards S."/>
            <person name="Song H."/>
            <person name="Zhang L."/>
            <person name="Sodergren E."/>
            <person name="Werner D."/>
            <person name="Stanke M."/>
            <person name="Morgenstern B."/>
            <person name="Solovyev V."/>
            <person name="Kosarev P."/>
            <person name="Brown G."/>
            <person name="Chen H.C."/>
            <person name="Ermolaeva O."/>
            <person name="Hlavina W."/>
            <person name="Kapustin Y."/>
            <person name="Kiryutin B."/>
            <person name="Kitts P."/>
            <person name="Maglott D."/>
            <person name="Pruitt K."/>
            <person name="Sapojnikov V."/>
            <person name="Souvorov A."/>
            <person name="Mackey A.J."/>
            <person name="Waterhouse R.M."/>
            <person name="Wyder S."/>
            <person name="Zdobnov E.M."/>
            <person name="Zdobnov E.M."/>
            <person name="Wyder S."/>
            <person name="Kriventseva E.V."/>
            <person name="Kadowaki T."/>
            <person name="Bork P."/>
            <person name="Aranda M."/>
            <person name="Bao R."/>
            <person name="Beermann A."/>
            <person name="Berns N."/>
            <person name="Bolognesi R."/>
            <person name="Bonneton F."/>
            <person name="Bopp D."/>
            <person name="Brown S.J."/>
            <person name="Bucher G."/>
            <person name="Butts T."/>
            <person name="Chaumot A."/>
            <person name="Denell R.E."/>
            <person name="Ferrier D.E."/>
            <person name="Friedrich M."/>
            <person name="Gordon C.M."/>
            <person name="Jindra M."/>
            <person name="Klingler M."/>
            <person name="Lan Q."/>
            <person name="Lattorff H.M."/>
            <person name="Laudet V."/>
            <person name="von Levetsow C."/>
            <person name="Liu Z."/>
            <person name="Lutz R."/>
            <person name="Lynch J.A."/>
            <person name="da Fonseca R.N."/>
            <person name="Posnien N."/>
            <person name="Reuter R."/>
            <person name="Roth S."/>
            <person name="Savard J."/>
            <person name="Schinko J.B."/>
            <person name="Schmitt C."/>
            <person name="Schoppmeier M."/>
            <person name="Schroder R."/>
            <person name="Shippy T.D."/>
            <person name="Simonnet F."/>
            <person name="Marques-Souza H."/>
            <person name="Tautz D."/>
            <person name="Tomoyasu Y."/>
            <person name="Trauner J."/>
            <person name="Van der Zee M."/>
            <person name="Vervoort M."/>
            <person name="Wittkopp N."/>
            <person name="Wimmer E.A."/>
            <person name="Yang X."/>
            <person name="Jones A.K."/>
            <person name="Sattelle D.B."/>
            <person name="Ebert P.R."/>
            <person name="Nelson D."/>
            <person name="Scott J.G."/>
            <person name="Beeman R.W."/>
            <person name="Muthukrishnan S."/>
            <person name="Kramer K.J."/>
            <person name="Arakane Y."/>
            <person name="Beeman R.W."/>
            <person name="Zhu Q."/>
            <person name="Hogenkamp D."/>
            <person name="Dixit R."/>
            <person name="Oppert B."/>
            <person name="Jiang H."/>
            <person name="Zou Z."/>
            <person name="Marshall J."/>
            <person name="Elpidina E."/>
            <person name="Vinokurov K."/>
            <person name="Oppert C."/>
            <person name="Zou Z."/>
            <person name="Evans J."/>
            <person name="Lu Z."/>
            <person name="Zhao P."/>
            <person name="Sumathipala N."/>
            <person name="Altincicek B."/>
            <person name="Vilcinskas A."/>
            <person name="Williams M."/>
            <person name="Hultmark D."/>
            <person name="Hetru C."/>
            <person name="Jiang H."/>
            <person name="Grimmelikhuijzen C.J."/>
            <person name="Hauser F."/>
            <person name="Cazzamali G."/>
            <person name="Williamson M."/>
            <person name="Park Y."/>
            <person name="Li B."/>
            <person name="Tanaka Y."/>
            <person name="Predel R."/>
            <person name="Neupert S."/>
            <person name="Schachtner J."/>
            <person name="Verleyen P."/>
            <person name="Raible F."/>
            <person name="Bork P."/>
            <person name="Friedrich M."/>
            <person name="Walden K.K."/>
            <person name="Robertson H.M."/>
            <person name="Angeli S."/>
            <person name="Foret S."/>
            <person name="Bucher G."/>
            <person name="Schuetz S."/>
            <person name="Maleszka R."/>
            <person name="Wimmer E.A."/>
            <person name="Beeman R.W."/>
            <person name="Lorenzen M."/>
            <person name="Tomoyasu Y."/>
            <person name="Miller S.C."/>
            <person name="Grossmann D."/>
            <person name="Bucher G."/>
        </authorList>
    </citation>
    <scope>NUCLEOTIDE SEQUENCE [LARGE SCALE GENOMIC DNA]</scope>
    <source>
        <strain evidence="1 2">Georgia GA2</strain>
    </source>
</reference>
<reference evidence="1 2" key="2">
    <citation type="journal article" date="2010" name="Nucleic Acids Res.">
        <title>BeetleBase in 2010: revisions to provide comprehensive genomic information for Tribolium castaneum.</title>
        <authorList>
            <person name="Kim H.S."/>
            <person name="Murphy T."/>
            <person name="Xia J."/>
            <person name="Caragea D."/>
            <person name="Park Y."/>
            <person name="Beeman R.W."/>
            <person name="Lorenzen M.D."/>
            <person name="Butcher S."/>
            <person name="Manak J.R."/>
            <person name="Brown S.J."/>
        </authorList>
    </citation>
    <scope>GENOME REANNOTATION</scope>
    <source>
        <strain evidence="1 2">Georgia GA2</strain>
    </source>
</reference>